<proteinExistence type="predicted"/>
<evidence type="ECO:0000313" key="2">
    <source>
        <dbReference type="EMBL" id="WXG70238.1"/>
    </source>
</evidence>
<organism evidence="2 3">
    <name type="scientific">Rhodococcus sovatensis</name>
    <dbReference type="NCBI Taxonomy" id="1805840"/>
    <lineage>
        <taxon>Bacteria</taxon>
        <taxon>Bacillati</taxon>
        <taxon>Actinomycetota</taxon>
        <taxon>Actinomycetes</taxon>
        <taxon>Mycobacteriales</taxon>
        <taxon>Nocardiaceae</taxon>
        <taxon>Rhodococcus</taxon>
    </lineage>
</organism>
<feature type="transmembrane region" description="Helical" evidence="1">
    <location>
        <begin position="144"/>
        <end position="167"/>
    </location>
</feature>
<reference evidence="2 3" key="1">
    <citation type="submission" date="2024-03" db="EMBL/GenBank/DDBJ databases">
        <title>Natural products discovery in diverse microorganisms through a two-stage MS feature dereplication strategy.</title>
        <authorList>
            <person name="Zhang R."/>
        </authorList>
    </citation>
    <scope>NUCLEOTIDE SEQUENCE [LARGE SCALE GENOMIC DNA]</scope>
    <source>
        <strain evidence="2 3">18930</strain>
    </source>
</reference>
<keyword evidence="3" id="KW-1185">Reference proteome</keyword>
<evidence type="ECO:0000256" key="1">
    <source>
        <dbReference type="SAM" id="Phobius"/>
    </source>
</evidence>
<feature type="transmembrane region" description="Helical" evidence="1">
    <location>
        <begin position="28"/>
        <end position="48"/>
    </location>
</feature>
<gene>
    <name evidence="2" type="ORF">WDS16_06885</name>
</gene>
<sequence length="187" mass="19628">MTGDGTFDAGSTTATTSSGRPSWVNKTIIGAVALVALVIAYLILAAFLPRWWSIRVANLSDQAFSKGIFWGLVFGTVCTLVPLLLFTAAWRVRKKRGGKVTAIVSIVLAVAVAAPNLLTLSIVLGSNNAAHAGERTLDTEAPGFRGATALGAVIAVALFTALVYLVVRARRRRAQKKIAASNPAPQV</sequence>
<keyword evidence="1" id="KW-0812">Transmembrane</keyword>
<keyword evidence="1" id="KW-0472">Membrane</keyword>
<feature type="transmembrane region" description="Helical" evidence="1">
    <location>
        <begin position="102"/>
        <end position="124"/>
    </location>
</feature>
<keyword evidence="1" id="KW-1133">Transmembrane helix</keyword>
<dbReference type="EMBL" id="CP147846">
    <property type="protein sequence ID" value="WXG70238.1"/>
    <property type="molecule type" value="Genomic_DNA"/>
</dbReference>
<accession>A0ABZ2PSR9</accession>
<protein>
    <submittedName>
        <fullName evidence="2">Permease</fullName>
    </submittedName>
</protein>
<evidence type="ECO:0000313" key="3">
    <source>
        <dbReference type="Proteomes" id="UP001432000"/>
    </source>
</evidence>
<dbReference type="RefSeq" id="WP_338891505.1">
    <property type="nucleotide sequence ID" value="NZ_CP147846.1"/>
</dbReference>
<name>A0ABZ2PSR9_9NOCA</name>
<feature type="transmembrane region" description="Helical" evidence="1">
    <location>
        <begin position="68"/>
        <end position="90"/>
    </location>
</feature>
<dbReference type="Proteomes" id="UP001432000">
    <property type="component" value="Chromosome"/>
</dbReference>